<reference evidence="5" key="1">
    <citation type="submission" date="2023-07" db="EMBL/GenBank/DDBJ databases">
        <title>Chromosome-level genome assembly of Artemia franciscana.</title>
        <authorList>
            <person name="Jo E."/>
        </authorList>
    </citation>
    <scope>NUCLEOTIDE SEQUENCE</scope>
    <source>
        <tissue evidence="5">Whole body</tissue>
    </source>
</reference>
<evidence type="ECO:0000256" key="3">
    <source>
        <dbReference type="ARBA" id="ARBA00022989"/>
    </source>
</evidence>
<keyword evidence="4" id="KW-0472">Membrane</keyword>
<proteinExistence type="predicted"/>
<keyword evidence="6" id="KW-1185">Reference proteome</keyword>
<keyword evidence="3" id="KW-1133">Transmembrane helix</keyword>
<evidence type="ECO:0000256" key="4">
    <source>
        <dbReference type="ARBA" id="ARBA00023136"/>
    </source>
</evidence>
<dbReference type="GO" id="GO:0008320">
    <property type="term" value="F:protein transmembrane transporter activity"/>
    <property type="evidence" value="ECO:0007669"/>
    <property type="project" value="TreeGrafter"/>
</dbReference>
<dbReference type="InterPro" id="IPR045238">
    <property type="entry name" value="Tim23-like"/>
</dbReference>
<evidence type="ECO:0008006" key="7">
    <source>
        <dbReference type="Google" id="ProtNLM"/>
    </source>
</evidence>
<organism evidence="5 6">
    <name type="scientific">Artemia franciscana</name>
    <name type="common">Brine shrimp</name>
    <name type="synonym">Artemia sanfranciscana</name>
    <dbReference type="NCBI Taxonomy" id="6661"/>
    <lineage>
        <taxon>Eukaryota</taxon>
        <taxon>Metazoa</taxon>
        <taxon>Ecdysozoa</taxon>
        <taxon>Arthropoda</taxon>
        <taxon>Crustacea</taxon>
        <taxon>Branchiopoda</taxon>
        <taxon>Anostraca</taxon>
        <taxon>Artemiidae</taxon>
        <taxon>Artemia</taxon>
    </lineage>
</organism>
<comment type="caution">
    <text evidence="5">The sequence shown here is derived from an EMBL/GenBank/DDBJ whole genome shotgun (WGS) entry which is preliminary data.</text>
</comment>
<name>A0AA88L5C7_ARTSF</name>
<dbReference type="PANTHER" id="PTHR15371:SF0">
    <property type="entry name" value="SD19278P"/>
    <property type="match status" value="1"/>
</dbReference>
<dbReference type="Proteomes" id="UP001187531">
    <property type="component" value="Unassembled WGS sequence"/>
</dbReference>
<accession>A0AA88L5C7</accession>
<evidence type="ECO:0000256" key="2">
    <source>
        <dbReference type="ARBA" id="ARBA00022692"/>
    </source>
</evidence>
<evidence type="ECO:0000256" key="1">
    <source>
        <dbReference type="ARBA" id="ARBA00004141"/>
    </source>
</evidence>
<protein>
    <recommendedName>
        <fullName evidence="7">Mitochondrial import inner membrane translocase subunit Tim23</fullName>
    </recommendedName>
</protein>
<keyword evidence="2" id="KW-0812">Transmembrane</keyword>
<dbReference type="Pfam" id="PF02466">
    <property type="entry name" value="Tim17"/>
    <property type="match status" value="1"/>
</dbReference>
<evidence type="ECO:0000313" key="6">
    <source>
        <dbReference type="Proteomes" id="UP001187531"/>
    </source>
</evidence>
<gene>
    <name evidence="5" type="ORF">QYM36_009331</name>
</gene>
<dbReference type="AlphaFoldDB" id="A0AA88L5C7"/>
<dbReference type="GO" id="GO:0030150">
    <property type="term" value="P:protein import into mitochondrial matrix"/>
    <property type="evidence" value="ECO:0007669"/>
    <property type="project" value="TreeGrafter"/>
</dbReference>
<comment type="subcellular location">
    <subcellularLocation>
        <location evidence="1">Membrane</location>
        <topology evidence="1">Multi-pass membrane protein</topology>
    </subcellularLocation>
</comment>
<dbReference type="EMBL" id="JAVRJZ010000014">
    <property type="protein sequence ID" value="KAK2713426.1"/>
    <property type="molecule type" value="Genomic_DNA"/>
</dbReference>
<dbReference type="GO" id="GO:0005744">
    <property type="term" value="C:TIM23 mitochondrial import inner membrane translocase complex"/>
    <property type="evidence" value="ECO:0007669"/>
    <property type="project" value="TreeGrafter"/>
</dbReference>
<sequence>MNDYDNVSAYGTTRGRASTLSPYLNFDPSYLDTQQPEFIFPEGASRQRGRFELAFSQIGASVMGGATIGGATGLYNGIRQTALAGHTGKLRMTQVLNYTMKQGANVASSLGVIAVMYSGTGVLLSLARGSDDEVNTVASGAITGLLYKSSAGLKTCLKGGAVGLALTSAYCAYTSDRIRNFFK</sequence>
<evidence type="ECO:0000313" key="5">
    <source>
        <dbReference type="EMBL" id="KAK2713426.1"/>
    </source>
</evidence>
<dbReference type="PANTHER" id="PTHR15371">
    <property type="entry name" value="TIM23"/>
    <property type="match status" value="1"/>
</dbReference>